<feature type="region of interest" description="Disordered" evidence="9">
    <location>
        <begin position="332"/>
        <end position="352"/>
    </location>
</feature>
<dbReference type="Pfam" id="PF12474">
    <property type="entry name" value="PKK"/>
    <property type="match status" value="2"/>
</dbReference>
<feature type="region of interest" description="Disordered" evidence="9">
    <location>
        <begin position="913"/>
        <end position="987"/>
    </location>
</feature>
<feature type="compositionally biased region" description="Polar residues" evidence="9">
    <location>
        <begin position="1429"/>
        <end position="1444"/>
    </location>
</feature>
<feature type="region of interest" description="Disordered" evidence="9">
    <location>
        <begin position="364"/>
        <end position="412"/>
    </location>
</feature>
<evidence type="ECO:0000256" key="8">
    <source>
        <dbReference type="SAM" id="Coils"/>
    </source>
</evidence>
<feature type="compositionally biased region" description="Low complexity" evidence="9">
    <location>
        <begin position="817"/>
        <end position="839"/>
    </location>
</feature>
<dbReference type="InterPro" id="IPR017441">
    <property type="entry name" value="Protein_kinase_ATP_BS"/>
</dbReference>
<name>A0ABD2JPH5_9BILA</name>
<dbReference type="FunFam" id="1.10.510.10:FF:001298">
    <property type="entry name" value="STE20-like kinase"/>
    <property type="match status" value="1"/>
</dbReference>
<dbReference type="PANTHER" id="PTHR46538">
    <property type="entry name" value="PROTEIN KINASE DOMAIN-CONTAINING PROTEIN"/>
    <property type="match status" value="1"/>
</dbReference>
<evidence type="ECO:0000256" key="6">
    <source>
        <dbReference type="ARBA" id="ARBA00022840"/>
    </source>
</evidence>
<feature type="region of interest" description="Disordered" evidence="9">
    <location>
        <begin position="442"/>
        <end position="482"/>
    </location>
</feature>
<dbReference type="EMBL" id="JBICBT010000922">
    <property type="protein sequence ID" value="KAL3092348.1"/>
    <property type="molecule type" value="Genomic_DNA"/>
</dbReference>
<dbReference type="InterPro" id="IPR022165">
    <property type="entry name" value="PKK"/>
</dbReference>
<feature type="region of interest" description="Disordered" evidence="9">
    <location>
        <begin position="697"/>
        <end position="773"/>
    </location>
</feature>
<keyword evidence="6 7" id="KW-0067">ATP-binding</keyword>
<feature type="region of interest" description="Disordered" evidence="9">
    <location>
        <begin position="518"/>
        <end position="600"/>
    </location>
</feature>
<feature type="compositionally biased region" description="Low complexity" evidence="9">
    <location>
        <begin position="739"/>
        <end position="748"/>
    </location>
</feature>
<dbReference type="PROSITE" id="PS00107">
    <property type="entry name" value="PROTEIN_KINASE_ATP"/>
    <property type="match status" value="1"/>
</dbReference>
<feature type="region of interest" description="Disordered" evidence="9">
    <location>
        <begin position="617"/>
        <end position="685"/>
    </location>
</feature>
<feature type="domain" description="Protein kinase" evidence="10">
    <location>
        <begin position="52"/>
        <end position="311"/>
    </location>
</feature>
<keyword evidence="5" id="KW-0418">Kinase</keyword>
<feature type="region of interest" description="Disordered" evidence="9">
    <location>
        <begin position="1407"/>
        <end position="1444"/>
    </location>
</feature>
<feature type="compositionally biased region" description="Basic residues" evidence="9">
    <location>
        <begin position="976"/>
        <end position="987"/>
    </location>
</feature>
<organism evidence="11 12">
    <name type="scientific">Heterodera trifolii</name>
    <dbReference type="NCBI Taxonomy" id="157864"/>
    <lineage>
        <taxon>Eukaryota</taxon>
        <taxon>Metazoa</taxon>
        <taxon>Ecdysozoa</taxon>
        <taxon>Nematoda</taxon>
        <taxon>Chromadorea</taxon>
        <taxon>Rhabditida</taxon>
        <taxon>Tylenchina</taxon>
        <taxon>Tylenchomorpha</taxon>
        <taxon>Tylenchoidea</taxon>
        <taxon>Heteroderidae</taxon>
        <taxon>Heteroderinae</taxon>
        <taxon>Heterodera</taxon>
    </lineage>
</organism>
<feature type="coiled-coil region" evidence="8">
    <location>
        <begin position="1293"/>
        <end position="1364"/>
    </location>
</feature>
<accession>A0ABD2JPH5</accession>
<dbReference type="InterPro" id="IPR051585">
    <property type="entry name" value="STE20_Ser/Thr_Kinases"/>
</dbReference>
<feature type="compositionally biased region" description="Low complexity" evidence="9">
    <location>
        <begin position="858"/>
        <end position="872"/>
    </location>
</feature>
<evidence type="ECO:0000259" key="10">
    <source>
        <dbReference type="PROSITE" id="PS50011"/>
    </source>
</evidence>
<feature type="region of interest" description="Disordered" evidence="9">
    <location>
        <begin position="817"/>
        <end position="880"/>
    </location>
</feature>
<dbReference type="GO" id="GO:0005524">
    <property type="term" value="F:ATP binding"/>
    <property type="evidence" value="ECO:0007669"/>
    <property type="project" value="UniProtKB-UniRule"/>
</dbReference>
<proteinExistence type="predicted"/>
<feature type="compositionally biased region" description="Polar residues" evidence="9">
    <location>
        <begin position="711"/>
        <end position="730"/>
    </location>
</feature>
<dbReference type="PANTHER" id="PTHR46538:SF3">
    <property type="entry name" value="PROTEIN KINASE DOMAIN-CONTAINING PROTEIN"/>
    <property type="match status" value="1"/>
</dbReference>
<gene>
    <name evidence="11" type="ORF">niasHT_026887</name>
</gene>
<dbReference type="PROSITE" id="PS50011">
    <property type="entry name" value="PROTEIN_KINASE_DOM"/>
    <property type="match status" value="1"/>
</dbReference>
<dbReference type="Gene3D" id="1.10.510.10">
    <property type="entry name" value="Transferase(Phosphotransferase) domain 1"/>
    <property type="match status" value="1"/>
</dbReference>
<evidence type="ECO:0000256" key="4">
    <source>
        <dbReference type="ARBA" id="ARBA00022741"/>
    </source>
</evidence>
<keyword evidence="2" id="KW-0597">Phosphoprotein</keyword>
<dbReference type="Pfam" id="PF00069">
    <property type="entry name" value="Pkinase"/>
    <property type="match status" value="1"/>
</dbReference>
<feature type="compositionally biased region" description="Low complexity" evidence="9">
    <location>
        <begin position="18"/>
        <end position="27"/>
    </location>
</feature>
<feature type="compositionally biased region" description="Low complexity" evidence="9">
    <location>
        <begin position="925"/>
        <end position="954"/>
    </location>
</feature>
<feature type="compositionally biased region" description="Polar residues" evidence="9">
    <location>
        <begin position="443"/>
        <end position="454"/>
    </location>
</feature>
<dbReference type="InterPro" id="IPR011009">
    <property type="entry name" value="Kinase-like_dom_sf"/>
</dbReference>
<dbReference type="SUPFAM" id="SSF56112">
    <property type="entry name" value="Protein kinase-like (PK-like)"/>
    <property type="match status" value="1"/>
</dbReference>
<feature type="binding site" evidence="7">
    <location>
        <position position="82"/>
    </location>
    <ligand>
        <name>ATP</name>
        <dbReference type="ChEBI" id="CHEBI:30616"/>
    </ligand>
</feature>
<feature type="compositionally biased region" description="Low complexity" evidence="9">
    <location>
        <begin position="455"/>
        <end position="473"/>
    </location>
</feature>
<comment type="caution">
    <text evidence="11">The sequence shown here is derived from an EMBL/GenBank/DDBJ whole genome shotgun (WGS) entry which is preliminary data.</text>
</comment>
<evidence type="ECO:0000256" key="5">
    <source>
        <dbReference type="ARBA" id="ARBA00022777"/>
    </source>
</evidence>
<dbReference type="GO" id="GO:0004674">
    <property type="term" value="F:protein serine/threonine kinase activity"/>
    <property type="evidence" value="ECO:0007669"/>
    <property type="project" value="UniProtKB-KW"/>
</dbReference>
<evidence type="ECO:0000256" key="1">
    <source>
        <dbReference type="ARBA" id="ARBA00022527"/>
    </source>
</evidence>
<keyword evidence="3" id="KW-0808">Transferase</keyword>
<keyword evidence="8" id="KW-0175">Coiled coil</keyword>
<keyword evidence="4 7" id="KW-0547">Nucleotide-binding</keyword>
<feature type="compositionally biased region" description="Polar residues" evidence="9">
    <location>
        <begin position="750"/>
        <end position="768"/>
    </location>
</feature>
<evidence type="ECO:0000313" key="12">
    <source>
        <dbReference type="Proteomes" id="UP001620626"/>
    </source>
</evidence>
<feature type="compositionally biased region" description="Low complexity" evidence="9">
    <location>
        <begin position="368"/>
        <end position="391"/>
    </location>
</feature>
<dbReference type="InterPro" id="IPR000719">
    <property type="entry name" value="Prot_kinase_dom"/>
</dbReference>
<evidence type="ECO:0000256" key="7">
    <source>
        <dbReference type="PROSITE-ProRule" id="PRU10141"/>
    </source>
</evidence>
<reference evidence="11 12" key="1">
    <citation type="submission" date="2024-10" db="EMBL/GenBank/DDBJ databases">
        <authorList>
            <person name="Kim D."/>
        </authorList>
    </citation>
    <scope>NUCLEOTIDE SEQUENCE [LARGE SCALE GENOMIC DNA]</scope>
    <source>
        <strain evidence="11">BH-2024</strain>
    </source>
</reference>
<dbReference type="PROSITE" id="PS00108">
    <property type="entry name" value="PROTEIN_KINASE_ST"/>
    <property type="match status" value="1"/>
</dbReference>
<evidence type="ECO:0000256" key="9">
    <source>
        <dbReference type="SAM" id="MobiDB-lite"/>
    </source>
</evidence>
<dbReference type="Proteomes" id="UP001620626">
    <property type="component" value="Unassembled WGS sequence"/>
</dbReference>
<feature type="region of interest" description="Disordered" evidence="9">
    <location>
        <begin position="16"/>
        <end position="50"/>
    </location>
</feature>
<feature type="compositionally biased region" description="Low complexity" evidence="9">
    <location>
        <begin position="632"/>
        <end position="659"/>
    </location>
</feature>
<protein>
    <recommendedName>
        <fullName evidence="10">Protein kinase domain-containing protein</fullName>
    </recommendedName>
</protein>
<keyword evidence="12" id="KW-1185">Reference proteome</keyword>
<evidence type="ECO:0000256" key="2">
    <source>
        <dbReference type="ARBA" id="ARBA00022553"/>
    </source>
</evidence>
<feature type="coiled-coil region" evidence="8">
    <location>
        <begin position="1014"/>
        <end position="1049"/>
    </location>
</feature>
<keyword evidence="1" id="KW-0723">Serine/threonine-protein kinase</keyword>
<dbReference type="SMART" id="SM00220">
    <property type="entry name" value="S_TKc"/>
    <property type="match status" value="1"/>
</dbReference>
<dbReference type="InterPro" id="IPR008271">
    <property type="entry name" value="Ser/Thr_kinase_AS"/>
</dbReference>
<evidence type="ECO:0000313" key="11">
    <source>
        <dbReference type="EMBL" id="KAL3092348.1"/>
    </source>
</evidence>
<evidence type="ECO:0000256" key="3">
    <source>
        <dbReference type="ARBA" id="ARBA00022679"/>
    </source>
</evidence>
<feature type="compositionally biased region" description="Acidic residues" evidence="9">
    <location>
        <begin position="332"/>
        <end position="341"/>
    </location>
</feature>
<feature type="compositionally biased region" description="Low complexity" evidence="9">
    <location>
        <begin position="534"/>
        <end position="551"/>
    </location>
</feature>
<sequence length="1444" mass="161508">MAIFGLFKQLLLGQHPTSSNGGSLSSASHRRRRLPSTVAQNGASPIGEGGEWRTLGEIGEGAFGKIEKVCSVERPQLIAACKSISLQEGEEIDDFLVEIEILALCKGQPNIVELIACYFHEQKLFMMLEYCAGGAVDSIMVELNKPLNEPQIAHVTRAVCSAVEFLHSRAIIHRDIKAGNVLLTGDGAVKLADFGVSAIMKNNERRDSFIGTPYWMAPEVIICETFKDQPYDCRADIWSLGITCIEMAQMEPPNHNMNPMRVVIKVQKSEPPTLAQPHKWTPEFSDFLRKCLVKNVDGRWSAVQLLLHPFIRSADDRRPIVQLLCEKNAEVVDEEEEEVVEAESGTTTDVDDADSVKIALNFHHSHHQQQQQQQSNDNSGTNHSSSNINNGIHDHHHHNEEVEEEHEEDTYRPQEEAIQILDDLYMALEEDGVGQQRLRDCCSSATSNGSQHQLVGSSAASTVSTGANATSAGKSKNDDSSAVVGTVPTTVFVSCAGDVIASTTAAQSVKSVRGVAAAAQPQKKVIAEHSREPSASVMTIASTSSSSSSEVTTKRNKVPFSTKHFEAPQPPSASDATHQQKRHSKPAQIPPDQRPEEPTQIQIPDDELLRMALEGDEMARQQQQQRRRHTISNGSRLSSSTRSSSMSSSNSAANYNNTKNGEDKNGVVTNKRGNGILPTTVSVSSTTTVSVQQSTVLSAMPNGGNGDELFQKQQQPQAAINASDISSKTSAYAVDHHSSSSARANDSSTKNHTPINAITSSKKSPTSVEESDDDFQQQNIMFSDDSVTFLPPSSSQVQNAERTPSAASLMAIASTSASSSSSSSTNAAASARQNNANGAHGHHQLSWMKRAAEIAHHQSSFDQQQQQPLEPFDLPPPEPPVDYDCDATPRAVVPLPPAALAELARHMAEPAQFDATPKSNNNNRAQQQHQQPLPPTAAAAVVRPPYQKQQQQHPLKQKRPHPSAEDVQPAPPQLRKSPHRATVTKRTRTYVIDGVEVTSTSMHVLGAQQDFELRKRELRDLKRMQREEARQQQELNSRAEQVREHQERKFVFEKQSVQRTYEAEIEAVSRTQKKKMEETERHQEEEMRALAKRIRVEQERDLGVFRERLRQEQKIMKQEVDMLPKAQRKSVFRQRKDQLERRHCEKESDFVEQQMRSQEVFLLRARDRHREKLCLLEKQFLEQKHQLERSMETALWELEEAQLAEKHALLTQQFRDVFHLQRTHMLARHAKEQEHVRRINQSKEEQLLRALTADRKALPKVLRNEAKTRTMMFRKSLEVDLPGESDTWTAKVRMFEEREKQRMRLKMEEYDQKCKRKLAQLVERNQEVMRELEEIHNEKRNMLLENERAKLAEYEQEYQQLLAEWKASLPARKATLESKFADELATQERFYGADGGTTAAAAAMSSSTSTSSSSNGGGGVGICPPAVPQHQQFSLSGGSHQRHL</sequence>